<feature type="compositionally biased region" description="Polar residues" evidence="1">
    <location>
        <begin position="141"/>
        <end position="153"/>
    </location>
</feature>
<feature type="compositionally biased region" description="Basic and acidic residues" evidence="1">
    <location>
        <begin position="80"/>
        <end position="139"/>
    </location>
</feature>
<sequence length="311" mass="34114">MKWLFALLVALNLIVFGGMVAYRMTVKQNQTVAQASAPLEGGTHELARPESLTPKSTTPASAPDSVPEWVAQSESNAAVAERKTEKTEESQAVERRVEENEQDKKVREEQEAKAKEKEKKEHEEKLKREREKERKEKAAENQNTASEAGKPIQQQCSTATVVIDEDDYHRIKGLLGRWPHAATRSVEKRTPKKSAQKLSKNYRVLISTGGDAVAQLENLNAKGFSGTLHNGEISVGVTHSRSAAQIIISRLSSANIGGARIVEDEEGGGTSDGALSVARMHITFMSVDGRMAQDINNVVGRYGKLNVKNCK</sequence>
<dbReference type="GO" id="GO:0051301">
    <property type="term" value="P:cell division"/>
    <property type="evidence" value="ECO:0007669"/>
    <property type="project" value="UniProtKB-KW"/>
</dbReference>
<evidence type="ECO:0000313" key="2">
    <source>
        <dbReference type="EMBL" id="MFK7642290.1"/>
    </source>
</evidence>
<proteinExistence type="predicted"/>
<protein>
    <submittedName>
        <fullName evidence="2">Cell division protein</fullName>
    </submittedName>
</protein>
<dbReference type="RefSeq" id="WP_405386186.1">
    <property type="nucleotide sequence ID" value="NZ_JBJGEB010000006.1"/>
</dbReference>
<comment type="caution">
    <text evidence="2">The sequence shown here is derived from an EMBL/GenBank/DDBJ whole genome shotgun (WGS) entry which is preliminary data.</text>
</comment>
<dbReference type="EMBL" id="JBJGEB010000006">
    <property type="protein sequence ID" value="MFK7642290.1"/>
    <property type="molecule type" value="Genomic_DNA"/>
</dbReference>
<evidence type="ECO:0000313" key="3">
    <source>
        <dbReference type="Proteomes" id="UP001621964"/>
    </source>
</evidence>
<keyword evidence="2" id="KW-0131">Cell cycle</keyword>
<evidence type="ECO:0000256" key="1">
    <source>
        <dbReference type="SAM" id="MobiDB-lite"/>
    </source>
</evidence>
<feature type="region of interest" description="Disordered" evidence="1">
    <location>
        <begin position="45"/>
        <end position="153"/>
    </location>
</feature>
<name>A0ABW8Q547_9NEIS</name>
<keyword evidence="2" id="KW-0132">Cell division</keyword>
<accession>A0ABW8Q547</accession>
<organism evidence="2 3">
    <name type="scientific">Neisseria oralis</name>
    <dbReference type="NCBI Taxonomy" id="1107316"/>
    <lineage>
        <taxon>Bacteria</taxon>
        <taxon>Pseudomonadati</taxon>
        <taxon>Pseudomonadota</taxon>
        <taxon>Betaproteobacteria</taxon>
        <taxon>Neisseriales</taxon>
        <taxon>Neisseriaceae</taxon>
        <taxon>Neisseria</taxon>
    </lineage>
</organism>
<gene>
    <name evidence="2" type="ORF">ACI43T_07225</name>
</gene>
<keyword evidence="3" id="KW-1185">Reference proteome</keyword>
<reference evidence="2 3" key="1">
    <citation type="submission" date="2024-11" db="EMBL/GenBank/DDBJ databases">
        <authorList>
            <person name="Mikucki A.G."/>
            <person name="Kahler C.M."/>
        </authorList>
    </citation>
    <scope>NUCLEOTIDE SEQUENCE [LARGE SCALE GENOMIC DNA]</scope>
    <source>
        <strain evidence="2 3">EXNM717</strain>
    </source>
</reference>
<dbReference type="Proteomes" id="UP001621964">
    <property type="component" value="Unassembled WGS sequence"/>
</dbReference>